<dbReference type="GO" id="GO:0004252">
    <property type="term" value="F:serine-type endopeptidase activity"/>
    <property type="evidence" value="ECO:0007669"/>
    <property type="project" value="UniProtKB-UniRule"/>
</dbReference>
<gene>
    <name evidence="8" type="ORF">C1J01_07590</name>
</gene>
<dbReference type="InterPro" id="IPR051048">
    <property type="entry name" value="Peptidase_S8/S53_subtilisin"/>
</dbReference>
<evidence type="ECO:0000313" key="8">
    <source>
        <dbReference type="EMBL" id="PZG20999.1"/>
    </source>
</evidence>
<feature type="domain" description="Peptidase S8/S53" evidence="7">
    <location>
        <begin position="179"/>
        <end position="431"/>
    </location>
</feature>
<evidence type="ECO:0000256" key="4">
    <source>
        <dbReference type="ARBA" id="ARBA00022825"/>
    </source>
</evidence>
<dbReference type="InterPro" id="IPR036852">
    <property type="entry name" value="Peptidase_S8/S53_dom_sf"/>
</dbReference>
<proteinExistence type="inferred from homology"/>
<keyword evidence="9" id="KW-1185">Reference proteome</keyword>
<dbReference type="GO" id="GO:0006508">
    <property type="term" value="P:proteolysis"/>
    <property type="evidence" value="ECO:0007669"/>
    <property type="project" value="UniProtKB-KW"/>
</dbReference>
<dbReference type="InterPro" id="IPR013783">
    <property type="entry name" value="Ig-like_fold"/>
</dbReference>
<dbReference type="PROSITE" id="PS00138">
    <property type="entry name" value="SUBTILASE_SER"/>
    <property type="match status" value="1"/>
</dbReference>
<dbReference type="PANTHER" id="PTHR43399">
    <property type="entry name" value="SUBTILISIN-RELATED"/>
    <property type="match status" value="1"/>
</dbReference>
<evidence type="ECO:0000259" key="7">
    <source>
        <dbReference type="Pfam" id="PF00082"/>
    </source>
</evidence>
<dbReference type="InterPro" id="IPR023828">
    <property type="entry name" value="Peptidase_S8_Ser-AS"/>
</dbReference>
<dbReference type="InterPro" id="IPR015500">
    <property type="entry name" value="Peptidase_S8_subtilisin-rel"/>
</dbReference>
<keyword evidence="2 6" id="KW-0645">Protease</keyword>
<evidence type="ECO:0000256" key="6">
    <source>
        <dbReference type="PROSITE-ProRule" id="PRU01240"/>
    </source>
</evidence>
<dbReference type="EMBL" id="POUD01000020">
    <property type="protein sequence ID" value="PZG20999.1"/>
    <property type="molecule type" value="Genomic_DNA"/>
</dbReference>
<feature type="active site" description="Charge relay system" evidence="5 6">
    <location>
        <position position="188"/>
    </location>
</feature>
<evidence type="ECO:0000313" key="9">
    <source>
        <dbReference type="Proteomes" id="UP000249304"/>
    </source>
</evidence>
<dbReference type="Pfam" id="PF00082">
    <property type="entry name" value="Peptidase_S8"/>
    <property type="match status" value="1"/>
</dbReference>
<keyword evidence="4 6" id="KW-0720">Serine protease</keyword>
<dbReference type="InterPro" id="IPR000209">
    <property type="entry name" value="Peptidase_S8/S53_dom"/>
</dbReference>
<sequence>MRAAEPPKTITLITGDKVTLRPLPSRQTQLDVQPGAGRDGIHFVHRRGEDGLSVVPADAMPLLAEGRLDPRLFNVTRLAELGYDDAASPALPLIVTYPEQAGAAALRAAGGRPLPAVNGVARSEPRTEAGTFWKSVTGTAARTAAAPAKIWLDGKSTVSLDVSVPHIGAPAAWSAGHTGEGVPVAVLDTGYDPGHPDLRGLVVKSENFTAEPDASDLNGHGTHVAATIAGSGAASDGRHKGVAPGARLLVGKVCDQGGSCSDSAVIAGMTWAAENGARVANLSLGSPDTPGADPMEQALDTLSEQYGTLFVVAAGNGGPQALGSPGSADRALSVGASHRDGDALAGFSSTGPRPGDAAVKPDLIAPGVGIVAARAAGTSAGTPVDDSYTAMDGTSMATPHVAGAAAIVAGAHPGWTAEQIKAALMASAAPGEELGAYVQGSGRVDVARAVTQRITTEPASLSMGEVELPGTGGEERTLTYRNDGDAAVRLDLSVTAKDGQGEAAAPFRLSAETVEVPAHGTARVTVTAEAGELGTYSGTVIAKNADTSVRTGIGMRVEPEKYGLKLAFTGTDGEPATAAFAGVIDLDEENQVNYDVYGGTLDLRLPKDHRYTVVMLMLDNDGSTVMAAEPEFTLDADRRVTIDARRAEPVDVRTQEPSARLAFGLVGMLQILDAAQPLGVDVDLTGLRGADRVEGVKAIPTTRTASRKFAFYRWTQWAKPKSDGTFDDSPYFYQLMKAEPRIPADPGHRPARRDLAQVTTTYAAQQDGKYGERFALPVLYGTELAWMPYGGLSRFPLPFRRTEYYSPGDTGWYPSFIQYRPDPWNNIDQFFFGRTTVYRAGQKTEDRWNTGVFAPSLLPGGDLSWREGDLMQFAVGLFEDPVTERYSVGDHTQAHATLHRDGKEVFSADYLPPTVDVPADAKESAYRLALSATRDPAMTKVSSKVSAEWRFRSRTPAQGERPALPLMTFKIAPELDDRNRAEPGRMRIPLRLERQAGSPDPRLRTLTFEISYDDGRTWQPARVHPGPKGTWTAETSHPASARGSFVSLRLKADDAGGNGFATTITRAYQIK</sequence>
<dbReference type="GO" id="GO:0005975">
    <property type="term" value="P:carbohydrate metabolic process"/>
    <property type="evidence" value="ECO:0007669"/>
    <property type="project" value="UniProtKB-ARBA"/>
</dbReference>
<evidence type="ECO:0000256" key="3">
    <source>
        <dbReference type="ARBA" id="ARBA00022801"/>
    </source>
</evidence>
<dbReference type="PROSITE" id="PS51892">
    <property type="entry name" value="SUBTILASE"/>
    <property type="match status" value="1"/>
</dbReference>
<name>A0A2W2EVZ1_9ACTN</name>
<reference evidence="8 9" key="1">
    <citation type="submission" date="2018-01" db="EMBL/GenBank/DDBJ databases">
        <title>Draft genome sequence of Nonomuraea sp. KC333.</title>
        <authorList>
            <person name="Sahin N."/>
            <person name="Saygin H."/>
            <person name="Ay H."/>
        </authorList>
    </citation>
    <scope>NUCLEOTIDE SEQUENCE [LARGE SCALE GENOMIC DNA]</scope>
    <source>
        <strain evidence="8 9">KC333</strain>
    </source>
</reference>
<feature type="active site" description="Charge relay system" evidence="5 6">
    <location>
        <position position="395"/>
    </location>
</feature>
<dbReference type="PRINTS" id="PR00723">
    <property type="entry name" value="SUBTILISIN"/>
</dbReference>
<dbReference type="AlphaFoldDB" id="A0A2W2EVZ1"/>
<accession>A0A2W2EVZ1</accession>
<dbReference type="Gene3D" id="3.40.50.200">
    <property type="entry name" value="Peptidase S8/S53 domain"/>
    <property type="match status" value="1"/>
</dbReference>
<dbReference type="SUPFAM" id="SSF52743">
    <property type="entry name" value="Subtilisin-like"/>
    <property type="match status" value="1"/>
</dbReference>
<comment type="caution">
    <text evidence="8">The sequence shown here is derived from an EMBL/GenBank/DDBJ whole genome shotgun (WGS) entry which is preliminary data.</text>
</comment>
<organism evidence="8 9">
    <name type="scientific">Nonomuraea aridisoli</name>
    <dbReference type="NCBI Taxonomy" id="2070368"/>
    <lineage>
        <taxon>Bacteria</taxon>
        <taxon>Bacillati</taxon>
        <taxon>Actinomycetota</taxon>
        <taxon>Actinomycetes</taxon>
        <taxon>Streptosporangiales</taxon>
        <taxon>Streptosporangiaceae</taxon>
        <taxon>Nonomuraea</taxon>
    </lineage>
</organism>
<evidence type="ECO:0000256" key="1">
    <source>
        <dbReference type="ARBA" id="ARBA00011073"/>
    </source>
</evidence>
<dbReference type="Gene3D" id="2.60.40.10">
    <property type="entry name" value="Immunoglobulins"/>
    <property type="match status" value="1"/>
</dbReference>
<evidence type="ECO:0000256" key="5">
    <source>
        <dbReference type="PIRSR" id="PIRSR615500-1"/>
    </source>
</evidence>
<dbReference type="Proteomes" id="UP000249304">
    <property type="component" value="Unassembled WGS sequence"/>
</dbReference>
<evidence type="ECO:0000256" key="2">
    <source>
        <dbReference type="ARBA" id="ARBA00022670"/>
    </source>
</evidence>
<dbReference type="PANTHER" id="PTHR43399:SF4">
    <property type="entry name" value="CELL WALL-ASSOCIATED PROTEASE"/>
    <property type="match status" value="1"/>
</dbReference>
<protein>
    <submittedName>
        <fullName evidence="8">Peptidase S8</fullName>
    </submittedName>
</protein>
<feature type="active site" description="Charge relay system" evidence="5 6">
    <location>
        <position position="220"/>
    </location>
</feature>
<comment type="similarity">
    <text evidence="1 6">Belongs to the peptidase S8 family.</text>
</comment>
<keyword evidence="3 6" id="KW-0378">Hydrolase</keyword>